<dbReference type="OrthoDB" id="5874059at2759"/>
<proteinExistence type="inferred from homology"/>
<evidence type="ECO:0000256" key="8">
    <source>
        <dbReference type="ARBA" id="ARBA00023065"/>
    </source>
</evidence>
<reference evidence="14" key="1">
    <citation type="submission" date="2022-01" db="EMBL/GenBank/DDBJ databases">
        <authorList>
            <person name="King R."/>
        </authorList>
    </citation>
    <scope>NUCLEOTIDE SEQUENCE</scope>
</reference>
<evidence type="ECO:0000256" key="2">
    <source>
        <dbReference type="ARBA" id="ARBA00007193"/>
    </source>
</evidence>
<protein>
    <recommendedName>
        <fullName evidence="16">Sodium channel protein Nach</fullName>
    </recommendedName>
</protein>
<evidence type="ECO:0000313" key="14">
    <source>
        <dbReference type="EMBL" id="CAH1396072.1"/>
    </source>
</evidence>
<keyword evidence="9 13" id="KW-0472">Membrane</keyword>
<dbReference type="PANTHER" id="PTHR11690:SF175">
    <property type="entry name" value="PICKPOCKET 13-RELATED"/>
    <property type="match status" value="1"/>
</dbReference>
<dbReference type="Proteomes" id="UP001152798">
    <property type="component" value="Chromosome 3"/>
</dbReference>
<dbReference type="InterPro" id="IPR001873">
    <property type="entry name" value="ENaC"/>
</dbReference>
<evidence type="ECO:0000256" key="1">
    <source>
        <dbReference type="ARBA" id="ARBA00004141"/>
    </source>
</evidence>
<evidence type="ECO:0000256" key="6">
    <source>
        <dbReference type="ARBA" id="ARBA00022989"/>
    </source>
</evidence>
<evidence type="ECO:0000256" key="10">
    <source>
        <dbReference type="ARBA" id="ARBA00023201"/>
    </source>
</evidence>
<keyword evidence="10 12" id="KW-0739">Sodium transport</keyword>
<keyword evidence="8 12" id="KW-0406">Ion transport</keyword>
<feature type="transmembrane region" description="Helical" evidence="13">
    <location>
        <begin position="408"/>
        <end position="435"/>
    </location>
</feature>
<dbReference type="PANTHER" id="PTHR11690">
    <property type="entry name" value="AMILORIDE-SENSITIVE SODIUM CHANNEL-RELATED"/>
    <property type="match status" value="1"/>
</dbReference>
<dbReference type="Gene3D" id="1.10.287.770">
    <property type="entry name" value="YojJ-like"/>
    <property type="match status" value="1"/>
</dbReference>
<evidence type="ECO:0000256" key="5">
    <source>
        <dbReference type="ARBA" id="ARBA00022692"/>
    </source>
</evidence>
<keyword evidence="15" id="KW-1185">Reference proteome</keyword>
<sequence length="506" mass="57897">MGICSFIFRAIKIYFANGSLHGLRFIAEEGRHWSERLLWMSLCILSWIGSTLLIMASWDAFQNNAVSFVVETTYLHVNTSFPSVSVCEEDNMIRIYEAAQELFGDDHDCNLDEVLKEITYFKGTAYYIKEFCLSGDLDCPRANFSDLSDMVRNPCQDTFIRCAWRGVEFNCCEHFKSTETEIGKCFTLSMENERIRKKNNLPFINMISNRKTPLGSLSLELNISCKVYLHSDADVPFYNTMTTDILIASLNTAKQYRISIIDIENGPDVRDLSVHQRKCRFPDENYLESSYKYSYSACVVECRRKEQLKVCNCTSHLMPNSRREERCDINGILCLNNNYGNLSVQKTKWGKKDGLICDCLPGCNDPEYSIITVGSSYIAENQSNMEINLDRLPSERYKRNVVRGRLDLVVSMGGAAGLFVGASLLSFVEIFYFFIFRSREKPKANENEIGKLQPKDEVITVTSSNKVMNQRSKNNYPVKIIGLYNPHINKLNLPKNGTLYSSEFLP</sequence>
<evidence type="ECO:0000256" key="9">
    <source>
        <dbReference type="ARBA" id="ARBA00023136"/>
    </source>
</evidence>
<dbReference type="GO" id="GO:0015280">
    <property type="term" value="F:ligand-gated sodium channel activity"/>
    <property type="evidence" value="ECO:0007669"/>
    <property type="project" value="TreeGrafter"/>
</dbReference>
<comment type="similarity">
    <text evidence="2 12">Belongs to the amiloride-sensitive sodium channel (TC 1.A.6) family.</text>
</comment>
<evidence type="ECO:0000256" key="11">
    <source>
        <dbReference type="ARBA" id="ARBA00023303"/>
    </source>
</evidence>
<evidence type="ECO:0000256" key="7">
    <source>
        <dbReference type="ARBA" id="ARBA00023053"/>
    </source>
</evidence>
<gene>
    <name evidence="14" type="ORF">NEZAVI_LOCUS6213</name>
</gene>
<accession>A0A9P0MM15</accession>
<evidence type="ECO:0000256" key="3">
    <source>
        <dbReference type="ARBA" id="ARBA00022448"/>
    </source>
</evidence>
<keyword evidence="11 12" id="KW-0407">Ion channel</keyword>
<evidence type="ECO:0008006" key="16">
    <source>
        <dbReference type="Google" id="ProtNLM"/>
    </source>
</evidence>
<evidence type="ECO:0000313" key="15">
    <source>
        <dbReference type="Proteomes" id="UP001152798"/>
    </source>
</evidence>
<comment type="subcellular location">
    <subcellularLocation>
        <location evidence="1">Membrane</location>
        <topology evidence="1">Multi-pass membrane protein</topology>
    </subcellularLocation>
</comment>
<keyword evidence="7" id="KW-0915">Sodium</keyword>
<organism evidence="14 15">
    <name type="scientific">Nezara viridula</name>
    <name type="common">Southern green stink bug</name>
    <name type="synonym">Cimex viridulus</name>
    <dbReference type="NCBI Taxonomy" id="85310"/>
    <lineage>
        <taxon>Eukaryota</taxon>
        <taxon>Metazoa</taxon>
        <taxon>Ecdysozoa</taxon>
        <taxon>Arthropoda</taxon>
        <taxon>Hexapoda</taxon>
        <taxon>Insecta</taxon>
        <taxon>Pterygota</taxon>
        <taxon>Neoptera</taxon>
        <taxon>Paraneoptera</taxon>
        <taxon>Hemiptera</taxon>
        <taxon>Heteroptera</taxon>
        <taxon>Panheteroptera</taxon>
        <taxon>Pentatomomorpha</taxon>
        <taxon>Pentatomoidea</taxon>
        <taxon>Pentatomidae</taxon>
        <taxon>Pentatominae</taxon>
        <taxon>Nezara</taxon>
    </lineage>
</organism>
<evidence type="ECO:0000256" key="13">
    <source>
        <dbReference type="SAM" id="Phobius"/>
    </source>
</evidence>
<dbReference type="Gene3D" id="2.60.470.10">
    <property type="entry name" value="Acid-sensing ion channels like domains"/>
    <property type="match status" value="1"/>
</dbReference>
<evidence type="ECO:0000256" key="4">
    <source>
        <dbReference type="ARBA" id="ARBA00022461"/>
    </source>
</evidence>
<keyword evidence="4 12" id="KW-0894">Sodium channel</keyword>
<keyword evidence="6 13" id="KW-1133">Transmembrane helix</keyword>
<dbReference type="Pfam" id="PF00858">
    <property type="entry name" value="ASC"/>
    <property type="match status" value="1"/>
</dbReference>
<dbReference type="EMBL" id="OV725079">
    <property type="protein sequence ID" value="CAH1396072.1"/>
    <property type="molecule type" value="Genomic_DNA"/>
</dbReference>
<name>A0A9P0MM15_NEZVI</name>
<keyword evidence="3 12" id="KW-0813">Transport</keyword>
<keyword evidence="5 12" id="KW-0812">Transmembrane</keyword>
<dbReference type="AlphaFoldDB" id="A0A9P0MM15"/>
<evidence type="ECO:0000256" key="12">
    <source>
        <dbReference type="RuleBase" id="RU000679"/>
    </source>
</evidence>
<dbReference type="GO" id="GO:0005886">
    <property type="term" value="C:plasma membrane"/>
    <property type="evidence" value="ECO:0007669"/>
    <property type="project" value="TreeGrafter"/>
</dbReference>